<proteinExistence type="predicted"/>
<reference evidence="2 3" key="1">
    <citation type="journal article" date="2015" name="Nature">
        <title>rRNA introns, odd ribosomes, and small enigmatic genomes across a large radiation of phyla.</title>
        <authorList>
            <person name="Brown C.T."/>
            <person name="Hug L.A."/>
            <person name="Thomas B.C."/>
            <person name="Sharon I."/>
            <person name="Castelle C.J."/>
            <person name="Singh A."/>
            <person name="Wilkins M.J."/>
            <person name="Williams K.H."/>
            <person name="Banfield J.F."/>
        </authorList>
    </citation>
    <scope>NUCLEOTIDE SEQUENCE [LARGE SCALE GENOMIC DNA]</scope>
</reference>
<organism evidence="2 3">
    <name type="scientific">Candidatus Roizmanbacteria bacterium GW2011_GWA2_35_19</name>
    <dbReference type="NCBI Taxonomy" id="1618478"/>
    <lineage>
        <taxon>Bacteria</taxon>
        <taxon>Candidatus Roizmaniibacteriota</taxon>
    </lineage>
</organism>
<evidence type="ECO:0000259" key="1">
    <source>
        <dbReference type="Pfam" id="PF13643"/>
    </source>
</evidence>
<dbReference type="InterPro" id="IPR025285">
    <property type="entry name" value="DUF4145"/>
</dbReference>
<dbReference type="Pfam" id="PF13643">
    <property type="entry name" value="DUF4145"/>
    <property type="match status" value="1"/>
</dbReference>
<feature type="domain" description="DUF4145" evidence="1">
    <location>
        <begin position="77"/>
        <end position="147"/>
    </location>
</feature>
<name>A0A0G0E8S1_9BACT</name>
<evidence type="ECO:0000313" key="3">
    <source>
        <dbReference type="Proteomes" id="UP000034457"/>
    </source>
</evidence>
<evidence type="ECO:0000313" key="2">
    <source>
        <dbReference type="EMBL" id="KKP71725.1"/>
    </source>
</evidence>
<accession>A0A0G0E8S1</accession>
<dbReference type="EMBL" id="LBQC01000028">
    <property type="protein sequence ID" value="KKP71725.1"/>
    <property type="molecule type" value="Genomic_DNA"/>
</dbReference>
<dbReference type="Proteomes" id="UP000034457">
    <property type="component" value="Unassembled WGS sequence"/>
</dbReference>
<dbReference type="STRING" id="1618478.UR68_C0028G0042"/>
<protein>
    <recommendedName>
        <fullName evidence="1">DUF4145 domain-containing protein</fullName>
    </recommendedName>
</protein>
<sequence length="180" mass="21194">MATHLVVKHKLNKKDYQLKFPEAKVVSDTFREWQKNRMTKLYKSIDVDYRKIAGSRSFDFVSNQKLRLLLQRDYQYAKKCLQSKLWKPAIILFGSLIEAILRESTKTNTFETALDKALNDKIISEIEFHKLHVVRDSRNYVHLHKELSEGETKIINDYWAKTLSDICESLIKKFKGGKLL</sequence>
<dbReference type="AlphaFoldDB" id="A0A0G0E8S1"/>
<gene>
    <name evidence="2" type="ORF">UR68_C0028G0042</name>
</gene>
<comment type="caution">
    <text evidence="2">The sequence shown here is derived from an EMBL/GenBank/DDBJ whole genome shotgun (WGS) entry which is preliminary data.</text>
</comment>